<dbReference type="Proteomes" id="UP000250266">
    <property type="component" value="Unassembled WGS sequence"/>
</dbReference>
<evidence type="ECO:0000313" key="2">
    <source>
        <dbReference type="Proteomes" id="UP000250266"/>
    </source>
</evidence>
<keyword evidence="2" id="KW-1185">Reference proteome</keyword>
<name>A0A8E2E2Z4_9PEZI</name>
<feature type="non-terminal residue" evidence="1">
    <location>
        <position position="1"/>
    </location>
</feature>
<sequence>ANLIVARSHSFKPRSPPTVGIHCVTNFPERYPEYYIRIQKPLNLDRHILQDPDNIRRWY</sequence>
<proteinExistence type="predicted"/>
<dbReference type="AlphaFoldDB" id="A0A8E2E2Z4"/>
<organism evidence="1 2">
    <name type="scientific">Lepidopterella palustris CBS 459.81</name>
    <dbReference type="NCBI Taxonomy" id="1314670"/>
    <lineage>
        <taxon>Eukaryota</taxon>
        <taxon>Fungi</taxon>
        <taxon>Dikarya</taxon>
        <taxon>Ascomycota</taxon>
        <taxon>Pezizomycotina</taxon>
        <taxon>Dothideomycetes</taxon>
        <taxon>Pleosporomycetidae</taxon>
        <taxon>Mytilinidiales</taxon>
        <taxon>Argynnaceae</taxon>
        <taxon>Lepidopterella</taxon>
    </lineage>
</organism>
<evidence type="ECO:0000313" key="1">
    <source>
        <dbReference type="EMBL" id="OCK76335.1"/>
    </source>
</evidence>
<reference evidence="1 2" key="1">
    <citation type="journal article" date="2016" name="Nat. Commun.">
        <title>Ectomycorrhizal ecology is imprinted in the genome of the dominant symbiotic fungus Cenococcum geophilum.</title>
        <authorList>
            <consortium name="DOE Joint Genome Institute"/>
            <person name="Peter M."/>
            <person name="Kohler A."/>
            <person name="Ohm R.A."/>
            <person name="Kuo A."/>
            <person name="Krutzmann J."/>
            <person name="Morin E."/>
            <person name="Arend M."/>
            <person name="Barry K.W."/>
            <person name="Binder M."/>
            <person name="Choi C."/>
            <person name="Clum A."/>
            <person name="Copeland A."/>
            <person name="Grisel N."/>
            <person name="Haridas S."/>
            <person name="Kipfer T."/>
            <person name="LaButti K."/>
            <person name="Lindquist E."/>
            <person name="Lipzen A."/>
            <person name="Maire R."/>
            <person name="Meier B."/>
            <person name="Mihaltcheva S."/>
            <person name="Molinier V."/>
            <person name="Murat C."/>
            <person name="Poggeler S."/>
            <person name="Quandt C.A."/>
            <person name="Sperisen C."/>
            <person name="Tritt A."/>
            <person name="Tisserant E."/>
            <person name="Crous P.W."/>
            <person name="Henrissat B."/>
            <person name="Nehls U."/>
            <person name="Egli S."/>
            <person name="Spatafora J.W."/>
            <person name="Grigoriev I.V."/>
            <person name="Martin F.M."/>
        </authorList>
    </citation>
    <scope>NUCLEOTIDE SEQUENCE [LARGE SCALE GENOMIC DNA]</scope>
    <source>
        <strain evidence="1 2">CBS 459.81</strain>
    </source>
</reference>
<dbReference type="EMBL" id="KV745220">
    <property type="protein sequence ID" value="OCK76335.1"/>
    <property type="molecule type" value="Genomic_DNA"/>
</dbReference>
<accession>A0A8E2E2Z4</accession>
<protein>
    <submittedName>
        <fullName evidence="1">Uncharacterized protein</fullName>
    </submittedName>
</protein>
<gene>
    <name evidence="1" type="ORF">K432DRAFT_335883</name>
</gene>
<feature type="non-terminal residue" evidence="1">
    <location>
        <position position="59"/>
    </location>
</feature>